<sequence>MPFFQPSKHPFQFTQHVHSTLPSEASLPKQQQPTTRAGRGCSDDVNSPISLQGRPDLSSPIFFNNLQDLFGLRVLFLEQQQDILRAPPQQQGEMGFDRPSRHPFPTPMDTRFSARRDFQIFPKKPQ</sequence>
<evidence type="ECO:0000313" key="2">
    <source>
        <dbReference type="EMBL" id="KAK3791591.1"/>
    </source>
</evidence>
<keyword evidence="3" id="KW-1185">Reference proteome</keyword>
<feature type="region of interest" description="Disordered" evidence="1">
    <location>
        <begin position="1"/>
        <end position="53"/>
    </location>
</feature>
<feature type="region of interest" description="Disordered" evidence="1">
    <location>
        <begin position="87"/>
        <end position="126"/>
    </location>
</feature>
<dbReference type="AlphaFoldDB" id="A0AAE1AQR5"/>
<protein>
    <submittedName>
        <fullName evidence="2">Uncharacterized protein</fullName>
    </submittedName>
</protein>
<proteinExistence type="predicted"/>
<dbReference type="EMBL" id="JAWDGP010001468">
    <property type="protein sequence ID" value="KAK3791591.1"/>
    <property type="molecule type" value="Genomic_DNA"/>
</dbReference>
<comment type="caution">
    <text evidence="2">The sequence shown here is derived from an EMBL/GenBank/DDBJ whole genome shotgun (WGS) entry which is preliminary data.</text>
</comment>
<feature type="compositionally biased region" description="Polar residues" evidence="1">
    <location>
        <begin position="12"/>
        <end position="35"/>
    </location>
</feature>
<evidence type="ECO:0000313" key="3">
    <source>
        <dbReference type="Proteomes" id="UP001283361"/>
    </source>
</evidence>
<gene>
    <name evidence="2" type="ORF">RRG08_002946</name>
</gene>
<organism evidence="2 3">
    <name type="scientific">Elysia crispata</name>
    <name type="common">lettuce slug</name>
    <dbReference type="NCBI Taxonomy" id="231223"/>
    <lineage>
        <taxon>Eukaryota</taxon>
        <taxon>Metazoa</taxon>
        <taxon>Spiralia</taxon>
        <taxon>Lophotrochozoa</taxon>
        <taxon>Mollusca</taxon>
        <taxon>Gastropoda</taxon>
        <taxon>Heterobranchia</taxon>
        <taxon>Euthyneura</taxon>
        <taxon>Panpulmonata</taxon>
        <taxon>Sacoglossa</taxon>
        <taxon>Placobranchoidea</taxon>
        <taxon>Plakobranchidae</taxon>
        <taxon>Elysia</taxon>
    </lineage>
</organism>
<name>A0AAE1AQR5_9GAST</name>
<reference evidence="2" key="1">
    <citation type="journal article" date="2023" name="G3 (Bethesda)">
        <title>A reference genome for the long-term kleptoplast-retaining sea slug Elysia crispata morphotype clarki.</title>
        <authorList>
            <person name="Eastman K.E."/>
            <person name="Pendleton A.L."/>
            <person name="Shaikh M.A."/>
            <person name="Suttiyut T."/>
            <person name="Ogas R."/>
            <person name="Tomko P."/>
            <person name="Gavelis G."/>
            <person name="Widhalm J.R."/>
            <person name="Wisecaver J.H."/>
        </authorList>
    </citation>
    <scope>NUCLEOTIDE SEQUENCE</scope>
    <source>
        <strain evidence="2">ECLA1</strain>
    </source>
</reference>
<accession>A0AAE1AQR5</accession>
<dbReference type="Proteomes" id="UP001283361">
    <property type="component" value="Unassembled WGS sequence"/>
</dbReference>
<evidence type="ECO:0000256" key="1">
    <source>
        <dbReference type="SAM" id="MobiDB-lite"/>
    </source>
</evidence>